<comment type="caution">
    <text evidence="1">The sequence shown here is derived from an EMBL/GenBank/DDBJ whole genome shotgun (WGS) entry which is preliminary data.</text>
</comment>
<evidence type="ECO:0000313" key="2">
    <source>
        <dbReference type="Proteomes" id="UP000431901"/>
    </source>
</evidence>
<name>A0A6I4WFC4_9ACTN</name>
<proteinExistence type="predicted"/>
<dbReference type="AlphaFoldDB" id="A0A6I4WFC4"/>
<protein>
    <submittedName>
        <fullName evidence="1">Uncharacterized protein</fullName>
    </submittedName>
</protein>
<keyword evidence="2" id="KW-1185">Reference proteome</keyword>
<dbReference type="RefSeq" id="WP_161105927.1">
    <property type="nucleotide sequence ID" value="NZ_JBHLYI010000011.1"/>
</dbReference>
<evidence type="ECO:0000313" key="1">
    <source>
        <dbReference type="EMBL" id="MXQ67743.1"/>
    </source>
</evidence>
<accession>A0A6I4WFC4</accession>
<organism evidence="1 2">
    <name type="scientific">Actinomadura rayongensis</name>
    <dbReference type="NCBI Taxonomy" id="1429076"/>
    <lineage>
        <taxon>Bacteria</taxon>
        <taxon>Bacillati</taxon>
        <taxon>Actinomycetota</taxon>
        <taxon>Actinomycetes</taxon>
        <taxon>Streptosporangiales</taxon>
        <taxon>Thermomonosporaceae</taxon>
        <taxon>Actinomadura</taxon>
    </lineage>
</organism>
<gene>
    <name evidence="1" type="ORF">GQ466_27365</name>
</gene>
<dbReference type="EMBL" id="WUTW01000008">
    <property type="protein sequence ID" value="MXQ67743.1"/>
    <property type="molecule type" value="Genomic_DNA"/>
</dbReference>
<dbReference type="OrthoDB" id="3378498at2"/>
<sequence>MRTAPGLTRLERKLWRHLVKGMVRAAGAGDDRSVVALYALMGRALGTSTAIATVMYLAIQAAGPWRREAARRDAFFGFSLTSLDGRELDVDDAPYAVRWAARMVSAAVNGDEASLYALAMTARDDGQMDACVPALARMAAERAVR</sequence>
<dbReference type="Proteomes" id="UP000431901">
    <property type="component" value="Unassembled WGS sequence"/>
</dbReference>
<reference evidence="1 2" key="1">
    <citation type="submission" date="2019-12" db="EMBL/GenBank/DDBJ databases">
        <title>Nocardia macrotermitis sp. nov. and Nocardia aurantia sp. nov., isolated from the gut of the fungus growing-termite Macrotermes natalensis.</title>
        <authorList>
            <person name="Christine B."/>
            <person name="Rene B."/>
        </authorList>
    </citation>
    <scope>NUCLEOTIDE SEQUENCE [LARGE SCALE GENOMIC DNA]</scope>
    <source>
        <strain evidence="1 2">DSM 102126</strain>
    </source>
</reference>